<dbReference type="PANTHER" id="PTHR42789">
    <property type="entry name" value="D-ISOMER SPECIFIC 2-HYDROXYACID DEHYDROGENASE FAMILY PROTEIN (AFU_ORTHOLOGUE AFUA_6G10090)"/>
    <property type="match status" value="1"/>
</dbReference>
<dbReference type="PROSITE" id="PS00065">
    <property type="entry name" value="D_2_HYDROXYACID_DH_1"/>
    <property type="match status" value="1"/>
</dbReference>
<sequence>MPKVLITPRSFGKYSEEASRILTAHGFEVVTNPYGRIMTEEEMKKEIVDVDAVIVGVDPLNADVLAEAKRLKVISKYGVGTDNIDVDYCKVNNIPVTITRNANADSVADFTFALMLAIARRIVEIDQSCRVMDWSKKTSIGIYGKTLGVIGTGAIGKGVIKRAHGFDMDILAYDVCPDNEFAKKYKVTYVELEHLVNESDFITLHLPATPETTNLFSEKEFSMMKETAVLVNTARGELIDEDALYNVLRDKKIWGAGIDVFKKEPPEKKELLELDNMIIGSHAAASSVDAVNKMSLMAVENILANFK</sequence>
<reference evidence="8 9" key="1">
    <citation type="submission" date="2015-05" db="EMBL/GenBank/DDBJ databases">
        <title>Whole genome sequence and identification of bacterial endophytes from Costus igneus.</title>
        <authorList>
            <person name="Lee Y.P."/>
            <person name="Gan H.M."/>
            <person name="Eng W."/>
            <person name="Wheatley M.S."/>
            <person name="Caraballo A."/>
            <person name="Polter S."/>
            <person name="Savka M.A."/>
            <person name="Hudson A.O."/>
        </authorList>
    </citation>
    <scope>NUCLEOTIDE SEQUENCE [LARGE SCALE GENOMIC DNA]</scope>
    <source>
        <strain evidence="8 9">RIT379</strain>
    </source>
</reference>
<dbReference type="Proteomes" id="UP000036045">
    <property type="component" value="Unassembled WGS sequence"/>
</dbReference>
<evidence type="ECO:0000256" key="2">
    <source>
        <dbReference type="ARBA" id="ARBA00022605"/>
    </source>
</evidence>
<evidence type="ECO:0000256" key="3">
    <source>
        <dbReference type="ARBA" id="ARBA00023002"/>
    </source>
</evidence>
<evidence type="ECO:0000259" key="7">
    <source>
        <dbReference type="Pfam" id="PF02826"/>
    </source>
</evidence>
<dbReference type="GO" id="GO:0016616">
    <property type="term" value="F:oxidoreductase activity, acting on the CH-OH group of donors, NAD or NADP as acceptor"/>
    <property type="evidence" value="ECO:0007669"/>
    <property type="project" value="InterPro"/>
</dbReference>
<dbReference type="SUPFAM" id="SSF51735">
    <property type="entry name" value="NAD(P)-binding Rossmann-fold domains"/>
    <property type="match status" value="1"/>
</dbReference>
<dbReference type="InterPro" id="IPR029752">
    <property type="entry name" value="D-isomer_DH_CS1"/>
</dbReference>
<evidence type="ECO:0000256" key="1">
    <source>
        <dbReference type="ARBA" id="ARBA00005854"/>
    </source>
</evidence>
<evidence type="ECO:0000313" key="8">
    <source>
        <dbReference type="EMBL" id="KLV26582.1"/>
    </source>
</evidence>
<dbReference type="Gene3D" id="3.40.50.720">
    <property type="entry name" value="NAD(P)-binding Rossmann-like Domain"/>
    <property type="match status" value="2"/>
</dbReference>
<evidence type="ECO:0000259" key="6">
    <source>
        <dbReference type="Pfam" id="PF00389"/>
    </source>
</evidence>
<keyword evidence="4" id="KW-0520">NAD</keyword>
<comment type="similarity">
    <text evidence="1 5">Belongs to the D-isomer specific 2-hydroxyacid dehydrogenase family.</text>
</comment>
<evidence type="ECO:0000256" key="4">
    <source>
        <dbReference type="ARBA" id="ARBA00023027"/>
    </source>
</evidence>
<dbReference type="RefSeq" id="WP_047942060.1">
    <property type="nucleotide sequence ID" value="NZ_JBCLPU010000006.1"/>
</dbReference>
<dbReference type="CDD" id="cd12172">
    <property type="entry name" value="PGDH_like_2"/>
    <property type="match status" value="1"/>
</dbReference>
<evidence type="ECO:0000256" key="5">
    <source>
        <dbReference type="RuleBase" id="RU003719"/>
    </source>
</evidence>
<name>A0A0J1IKT8_NIACI</name>
<dbReference type="PROSITE" id="PS00670">
    <property type="entry name" value="D_2_HYDROXYACID_DH_2"/>
    <property type="match status" value="1"/>
</dbReference>
<dbReference type="InterPro" id="IPR006140">
    <property type="entry name" value="D-isomer_DH_NAD-bd"/>
</dbReference>
<accession>A0A0J1IKT8</accession>
<keyword evidence="2" id="KW-0028">Amino-acid biosynthesis</keyword>
<gene>
    <name evidence="8" type="ORF">ABW02_10825</name>
</gene>
<dbReference type="InterPro" id="IPR050857">
    <property type="entry name" value="D-2-hydroxyacid_DH"/>
</dbReference>
<dbReference type="GO" id="GO:0008652">
    <property type="term" value="P:amino acid biosynthetic process"/>
    <property type="evidence" value="ECO:0007669"/>
    <property type="project" value="UniProtKB-KW"/>
</dbReference>
<evidence type="ECO:0000313" key="9">
    <source>
        <dbReference type="Proteomes" id="UP000036045"/>
    </source>
</evidence>
<dbReference type="PROSITE" id="PS00671">
    <property type="entry name" value="D_2_HYDROXYACID_DH_3"/>
    <property type="match status" value="1"/>
</dbReference>
<dbReference type="InterPro" id="IPR006139">
    <property type="entry name" value="D-isomer_2_OHA_DH_cat_dom"/>
</dbReference>
<keyword evidence="3 5" id="KW-0560">Oxidoreductase</keyword>
<feature type="domain" description="D-isomer specific 2-hydroxyacid dehydrogenase NAD-binding" evidence="7">
    <location>
        <begin position="112"/>
        <end position="284"/>
    </location>
</feature>
<comment type="caution">
    <text evidence="8">The sequence shown here is derived from an EMBL/GenBank/DDBJ whole genome shotgun (WGS) entry which is preliminary data.</text>
</comment>
<protein>
    <submittedName>
        <fullName evidence="8">2-hydroxyacid dehydrogenase</fullName>
    </submittedName>
</protein>
<dbReference type="AlphaFoldDB" id="A0A0J1IKT8"/>
<dbReference type="GO" id="GO:0051287">
    <property type="term" value="F:NAD binding"/>
    <property type="evidence" value="ECO:0007669"/>
    <property type="project" value="InterPro"/>
</dbReference>
<dbReference type="InterPro" id="IPR029753">
    <property type="entry name" value="D-isomer_DH_CS"/>
</dbReference>
<organism evidence="8 9">
    <name type="scientific">Niallia circulans</name>
    <name type="common">Bacillus circulans</name>
    <dbReference type="NCBI Taxonomy" id="1397"/>
    <lineage>
        <taxon>Bacteria</taxon>
        <taxon>Bacillati</taxon>
        <taxon>Bacillota</taxon>
        <taxon>Bacilli</taxon>
        <taxon>Bacillales</taxon>
        <taxon>Bacillaceae</taxon>
        <taxon>Niallia</taxon>
    </lineage>
</organism>
<dbReference type="Pfam" id="PF02826">
    <property type="entry name" value="2-Hacid_dh_C"/>
    <property type="match status" value="1"/>
</dbReference>
<dbReference type="PATRIC" id="fig|1397.4.peg.5479"/>
<keyword evidence="9" id="KW-1185">Reference proteome</keyword>
<dbReference type="InterPro" id="IPR036291">
    <property type="entry name" value="NAD(P)-bd_dom_sf"/>
</dbReference>
<dbReference type="EMBL" id="LDPH01000008">
    <property type="protein sequence ID" value="KLV26582.1"/>
    <property type="molecule type" value="Genomic_DNA"/>
</dbReference>
<feature type="domain" description="D-isomer specific 2-hydroxyacid dehydrogenase catalytic" evidence="6">
    <location>
        <begin position="13"/>
        <end position="304"/>
    </location>
</feature>
<proteinExistence type="inferred from homology"/>
<dbReference type="FunFam" id="3.40.50.720:FF:000203">
    <property type="entry name" value="D-3-phosphoglycerate dehydrogenase (SerA)"/>
    <property type="match status" value="1"/>
</dbReference>
<dbReference type="OrthoDB" id="9805416at2"/>
<dbReference type="SUPFAM" id="SSF52283">
    <property type="entry name" value="Formate/glycerate dehydrogenase catalytic domain-like"/>
    <property type="match status" value="1"/>
</dbReference>
<dbReference type="Pfam" id="PF00389">
    <property type="entry name" value="2-Hacid_dh"/>
    <property type="match status" value="1"/>
</dbReference>
<dbReference type="PANTHER" id="PTHR42789:SF1">
    <property type="entry name" value="D-ISOMER SPECIFIC 2-HYDROXYACID DEHYDROGENASE FAMILY PROTEIN (AFU_ORTHOLOGUE AFUA_6G10090)"/>
    <property type="match status" value="1"/>
</dbReference>